<dbReference type="GO" id="GO:0006352">
    <property type="term" value="P:DNA-templated transcription initiation"/>
    <property type="evidence" value="ECO:0007669"/>
    <property type="project" value="InterPro"/>
</dbReference>
<protein>
    <recommendedName>
        <fullName evidence="3">RNA polymerase sigma-70 region 2 domain-containing protein</fullName>
    </recommendedName>
</protein>
<dbReference type="InterPro" id="IPR013325">
    <property type="entry name" value="RNA_pol_sigma_r2"/>
</dbReference>
<accession>A0A0B7MR04</accession>
<organism evidence="1 2">
    <name type="scientific">Syntrophaceticus schinkii</name>
    <dbReference type="NCBI Taxonomy" id="499207"/>
    <lineage>
        <taxon>Bacteria</taxon>
        <taxon>Bacillati</taxon>
        <taxon>Bacillota</taxon>
        <taxon>Clostridia</taxon>
        <taxon>Thermoanaerobacterales</taxon>
        <taxon>Thermoanaerobacterales Family III. Incertae Sedis</taxon>
        <taxon>Syntrophaceticus</taxon>
    </lineage>
</organism>
<reference evidence="2" key="1">
    <citation type="submission" date="2015-01" db="EMBL/GenBank/DDBJ databases">
        <authorList>
            <person name="Manzoor Shahid"/>
            <person name="Zubair Saima"/>
        </authorList>
    </citation>
    <scope>NUCLEOTIDE SEQUENCE [LARGE SCALE GENOMIC DNA]</scope>
    <source>
        <strain evidence="2">Sp3</strain>
    </source>
</reference>
<gene>
    <name evidence="1" type="ORF">SSCH_880007</name>
</gene>
<dbReference type="Proteomes" id="UP000046155">
    <property type="component" value="Unassembled WGS sequence"/>
</dbReference>
<dbReference type="SUPFAM" id="SSF88946">
    <property type="entry name" value="Sigma2 domain of RNA polymerase sigma factors"/>
    <property type="match status" value="1"/>
</dbReference>
<keyword evidence="2" id="KW-1185">Reference proteome</keyword>
<evidence type="ECO:0000313" key="2">
    <source>
        <dbReference type="Proteomes" id="UP000046155"/>
    </source>
</evidence>
<dbReference type="AlphaFoldDB" id="A0A0B7MR04"/>
<name>A0A0B7MR04_9FIRM</name>
<dbReference type="GO" id="GO:0003700">
    <property type="term" value="F:DNA-binding transcription factor activity"/>
    <property type="evidence" value="ECO:0007669"/>
    <property type="project" value="InterPro"/>
</dbReference>
<dbReference type="EMBL" id="CDRZ01000289">
    <property type="protein sequence ID" value="CEO90436.1"/>
    <property type="molecule type" value="Genomic_DNA"/>
</dbReference>
<proteinExistence type="predicted"/>
<evidence type="ECO:0000313" key="1">
    <source>
        <dbReference type="EMBL" id="CEO90436.1"/>
    </source>
</evidence>
<evidence type="ECO:0008006" key="3">
    <source>
        <dbReference type="Google" id="ProtNLM"/>
    </source>
</evidence>
<sequence length="136" mass="16055">MDLPETIKTFKIDRARSGDPLLSWLYRIASNKAVDFISRRKKLLPLEKTVVCRYDIHDINEAENCLDKHKLEMVKRIINERLSKKDRGRWLILTRQYLSNDEKAELIGVKVDSLRQIRKRIRAKILIEIGKEGIEI</sequence>
<dbReference type="Gene3D" id="1.10.1740.10">
    <property type="match status" value="1"/>
</dbReference>